<dbReference type="Proteomes" id="UP001580430">
    <property type="component" value="Unassembled WGS sequence"/>
</dbReference>
<reference evidence="1 2" key="1">
    <citation type="submission" date="2024-09" db="EMBL/GenBank/DDBJ databases">
        <title>Paenibacillus zeirhizospherea sp. nov., isolated from surface of the maize (Zea mays) roots in a horticulture field, Hungary.</title>
        <authorList>
            <person name="Marton D."/>
            <person name="Farkas M."/>
            <person name="Bedics A."/>
            <person name="Toth E."/>
            <person name="Tancsics A."/>
            <person name="Boka K."/>
            <person name="Marati G."/>
            <person name="Kriszt B."/>
            <person name="Cserhati M."/>
        </authorList>
    </citation>
    <scope>NUCLEOTIDE SEQUENCE [LARGE SCALE GENOMIC DNA]</scope>
    <source>
        <strain evidence="1 2">JCM 18446</strain>
    </source>
</reference>
<evidence type="ECO:0000313" key="1">
    <source>
        <dbReference type="EMBL" id="MFB5764045.1"/>
    </source>
</evidence>
<evidence type="ECO:0000313" key="2">
    <source>
        <dbReference type="Proteomes" id="UP001580430"/>
    </source>
</evidence>
<protein>
    <recommendedName>
        <fullName evidence="3">HEPN domain-containing protein</fullName>
    </recommendedName>
</protein>
<accession>A0ABV5C9K6</accession>
<keyword evidence="2" id="KW-1185">Reference proteome</keyword>
<comment type="caution">
    <text evidence="1">The sequence shown here is derived from an EMBL/GenBank/DDBJ whole genome shotgun (WGS) entry which is preliminary data.</text>
</comment>
<dbReference type="EMBL" id="JBHIRY010000059">
    <property type="protein sequence ID" value="MFB5764045.1"/>
    <property type="molecule type" value="Genomic_DNA"/>
</dbReference>
<gene>
    <name evidence="1" type="ORF">ACE5LO_27175</name>
</gene>
<proteinExistence type="predicted"/>
<organism evidence="1 2">
    <name type="scientific">Paenibacillus medicaginis</name>
    <dbReference type="NCBI Taxonomy" id="1470560"/>
    <lineage>
        <taxon>Bacteria</taxon>
        <taxon>Bacillati</taxon>
        <taxon>Bacillota</taxon>
        <taxon>Bacilli</taxon>
        <taxon>Bacillales</taxon>
        <taxon>Paenibacillaceae</taxon>
        <taxon>Paenibacillus</taxon>
    </lineage>
</organism>
<sequence>MVNRGVAGNKHTFVRTFVNKVMFKEGQEISAGLAQMYNRAYMLRDLADYSFDESIPVTFEDAIEIAEFVPRFKDAVLKILQGSG</sequence>
<evidence type="ECO:0008006" key="3">
    <source>
        <dbReference type="Google" id="ProtNLM"/>
    </source>
</evidence>
<name>A0ABV5C9K6_9BACL</name>
<dbReference type="RefSeq" id="WP_375523043.1">
    <property type="nucleotide sequence ID" value="NZ_JBHIRY010000059.1"/>
</dbReference>